<organism evidence="6">
    <name type="scientific">Anthurium amnicola</name>
    <dbReference type="NCBI Taxonomy" id="1678845"/>
    <lineage>
        <taxon>Eukaryota</taxon>
        <taxon>Viridiplantae</taxon>
        <taxon>Streptophyta</taxon>
        <taxon>Embryophyta</taxon>
        <taxon>Tracheophyta</taxon>
        <taxon>Spermatophyta</taxon>
        <taxon>Magnoliopsida</taxon>
        <taxon>Liliopsida</taxon>
        <taxon>Araceae</taxon>
        <taxon>Pothoideae</taxon>
        <taxon>Potheae</taxon>
        <taxon>Anthurium</taxon>
    </lineage>
</organism>
<dbReference type="InterPro" id="IPR019320">
    <property type="entry name" value="BORCS8"/>
</dbReference>
<evidence type="ECO:0000256" key="5">
    <source>
        <dbReference type="SAM" id="MobiDB-lite"/>
    </source>
</evidence>
<reference evidence="6" key="1">
    <citation type="submission" date="2015-07" db="EMBL/GenBank/DDBJ databases">
        <title>Transcriptome Assembly of Anthurium amnicola.</title>
        <authorList>
            <person name="Suzuki J."/>
        </authorList>
    </citation>
    <scope>NUCLEOTIDE SEQUENCE</scope>
</reference>
<dbReference type="Pfam" id="PF10167">
    <property type="entry name" value="BORCS8"/>
    <property type="match status" value="1"/>
</dbReference>
<keyword evidence="3" id="KW-0472">Membrane</keyword>
<feature type="region of interest" description="Disordered" evidence="5">
    <location>
        <begin position="100"/>
        <end position="139"/>
    </location>
</feature>
<dbReference type="AlphaFoldDB" id="A0A1D1YHW2"/>
<evidence type="ECO:0000256" key="1">
    <source>
        <dbReference type="ARBA" id="ARBA00004656"/>
    </source>
</evidence>
<proteinExistence type="inferred from homology"/>
<gene>
    <name evidence="6" type="primary">CG32590</name>
    <name evidence="6" type="ORF">g.53737</name>
</gene>
<evidence type="ECO:0000256" key="2">
    <source>
        <dbReference type="ARBA" id="ARBA00010463"/>
    </source>
</evidence>
<accession>A0A1D1YHW2</accession>
<dbReference type="PANTHER" id="PTHR21146:SF0">
    <property type="entry name" value="BLOC-1-RELATED COMPLEX SUBUNIT 8"/>
    <property type="match status" value="1"/>
</dbReference>
<dbReference type="EMBL" id="GDJX01013703">
    <property type="protein sequence ID" value="JAT54233.1"/>
    <property type="molecule type" value="Transcribed_RNA"/>
</dbReference>
<protein>
    <submittedName>
        <fullName evidence="6">Protein MEF2BNB</fullName>
    </submittedName>
</protein>
<dbReference type="PANTHER" id="PTHR21146">
    <property type="entry name" value="MEF2B PROTEIN"/>
    <property type="match status" value="1"/>
</dbReference>
<evidence type="ECO:0000256" key="4">
    <source>
        <dbReference type="ARBA" id="ARBA00023228"/>
    </source>
</evidence>
<feature type="compositionally biased region" description="Polar residues" evidence="5">
    <location>
        <begin position="113"/>
        <end position="131"/>
    </location>
</feature>
<comment type="similarity">
    <text evidence="2">Belongs to the BORCS8 family.</text>
</comment>
<evidence type="ECO:0000313" key="6">
    <source>
        <dbReference type="EMBL" id="JAT54233.1"/>
    </source>
</evidence>
<comment type="subcellular location">
    <subcellularLocation>
        <location evidence="1">Lysosome membrane</location>
    </subcellularLocation>
</comment>
<keyword evidence="4" id="KW-0458">Lysosome</keyword>
<evidence type="ECO:0000256" key="3">
    <source>
        <dbReference type="ARBA" id="ARBA00023136"/>
    </source>
</evidence>
<sequence length="263" mass="29049">MYGFSTVDGFVDVNEGVEEMIKYLANEPSVGLFFVQQHAQNAMPNVLNLTDKIVEKTHEMILHTEDLEDSICAVRSMTECGLPIVDEMVKDINKSLQFMSTSQPRRGLHRSSSRGFQTGKSSLRASTSSNDFPAHTHHEGVNSRSYLSVVFNSVKKKATGLRLSQIDSMPESTRPAVSLSLAGSVDTSATALDAEVNELPLSSQNINVQVDEGDNPTGNTPTPDFLSTFDNFEKFKSAQEAKLEEWLEEVQEDSRSAERPETI</sequence>
<dbReference type="GO" id="GO:0005765">
    <property type="term" value="C:lysosomal membrane"/>
    <property type="evidence" value="ECO:0007669"/>
    <property type="project" value="UniProtKB-SubCell"/>
</dbReference>
<name>A0A1D1YHW2_9ARAE</name>